<organism evidence="8 9">
    <name type="scientific">Desulfuribacillus alkaliarsenatis</name>
    <dbReference type="NCBI Taxonomy" id="766136"/>
    <lineage>
        <taxon>Bacteria</taxon>
        <taxon>Bacillati</taxon>
        <taxon>Bacillota</taxon>
        <taxon>Desulfuribacillia</taxon>
        <taxon>Desulfuribacillales</taxon>
        <taxon>Desulfuribacillaceae</taxon>
        <taxon>Desulfuribacillus</taxon>
    </lineage>
</organism>
<comment type="caution">
    <text evidence="8">The sequence shown here is derived from an EMBL/GenBank/DDBJ whole genome shotgun (WGS) entry which is preliminary data.</text>
</comment>
<dbReference type="GO" id="GO:0005524">
    <property type="term" value="F:ATP binding"/>
    <property type="evidence" value="ECO:0007669"/>
    <property type="project" value="InterPro"/>
</dbReference>
<comment type="function">
    <text evidence="6">The RuvA-RuvB-RuvC complex processes Holliday junction (HJ) DNA during genetic recombination and DNA repair, while the RuvA-RuvB complex plays an important role in the rescue of blocked DNA replication forks via replication fork reversal (RFR). RuvA specifically binds to HJ cruciform DNA, conferring on it an open structure. The RuvB hexamer acts as an ATP-dependent pump, pulling dsDNA into and through the RuvAB complex. HJ branch migration allows RuvC to scan DNA until it finds its consensus sequence, where it cleaves and resolves the cruciform DNA.</text>
</comment>
<proteinExistence type="inferred from homology"/>
<name>A0A1E5G3H8_9FIRM</name>
<dbReference type="Pfam" id="PF07499">
    <property type="entry name" value="RuvA_C"/>
    <property type="match status" value="1"/>
</dbReference>
<dbReference type="Proteomes" id="UP000094296">
    <property type="component" value="Unassembled WGS sequence"/>
</dbReference>
<keyword evidence="8" id="KW-0347">Helicase</keyword>
<dbReference type="InterPro" id="IPR036267">
    <property type="entry name" value="RuvA_C_sf"/>
</dbReference>
<dbReference type="GO" id="GO:0009378">
    <property type="term" value="F:four-way junction helicase activity"/>
    <property type="evidence" value="ECO:0007669"/>
    <property type="project" value="InterPro"/>
</dbReference>
<gene>
    <name evidence="6" type="primary">ruvA</name>
    <name evidence="8" type="ORF">BHF68_14555</name>
</gene>
<keyword evidence="4 6" id="KW-0233">DNA recombination</keyword>
<dbReference type="GO" id="GO:0006310">
    <property type="term" value="P:DNA recombination"/>
    <property type="evidence" value="ECO:0007669"/>
    <property type="project" value="UniProtKB-UniRule"/>
</dbReference>
<evidence type="ECO:0000256" key="1">
    <source>
        <dbReference type="ARBA" id="ARBA00022490"/>
    </source>
</evidence>
<comment type="domain">
    <text evidence="6">Has three domains with a flexible linker between the domains II and III and assumes an 'L' shape. Domain III is highly mobile and contacts RuvB.</text>
</comment>
<evidence type="ECO:0000256" key="6">
    <source>
        <dbReference type="HAMAP-Rule" id="MF_00031"/>
    </source>
</evidence>
<dbReference type="NCBIfam" id="TIGR00084">
    <property type="entry name" value="ruvA"/>
    <property type="match status" value="1"/>
</dbReference>
<dbReference type="SUPFAM" id="SSF46929">
    <property type="entry name" value="DNA helicase RuvA subunit, C-terminal domain"/>
    <property type="match status" value="1"/>
</dbReference>
<dbReference type="InterPro" id="IPR010994">
    <property type="entry name" value="RuvA_2-like"/>
</dbReference>
<dbReference type="Gene3D" id="1.10.150.20">
    <property type="entry name" value="5' to 3' exonuclease, C-terminal subdomain"/>
    <property type="match status" value="1"/>
</dbReference>
<feature type="domain" description="Helix-hairpin-helix DNA-binding motif class 1" evidence="7">
    <location>
        <begin position="107"/>
        <end position="126"/>
    </location>
</feature>
<evidence type="ECO:0000256" key="2">
    <source>
        <dbReference type="ARBA" id="ARBA00022763"/>
    </source>
</evidence>
<dbReference type="OrthoDB" id="5293449at2"/>
<dbReference type="SUPFAM" id="SSF50249">
    <property type="entry name" value="Nucleic acid-binding proteins"/>
    <property type="match status" value="1"/>
</dbReference>
<dbReference type="GO" id="GO:0005737">
    <property type="term" value="C:cytoplasm"/>
    <property type="evidence" value="ECO:0007669"/>
    <property type="project" value="UniProtKB-SubCell"/>
</dbReference>
<dbReference type="Pfam" id="PF14520">
    <property type="entry name" value="HHH_5"/>
    <property type="match status" value="1"/>
</dbReference>
<dbReference type="EMBL" id="MIJE01000008">
    <property type="protein sequence ID" value="OEF97614.1"/>
    <property type="molecule type" value="Genomic_DNA"/>
</dbReference>
<dbReference type="InterPro" id="IPR012340">
    <property type="entry name" value="NA-bd_OB-fold"/>
</dbReference>
<dbReference type="CDD" id="cd14332">
    <property type="entry name" value="UBA_RuvA_C"/>
    <property type="match status" value="1"/>
</dbReference>
<keyword evidence="8" id="KW-0547">Nucleotide-binding</keyword>
<dbReference type="Pfam" id="PF01330">
    <property type="entry name" value="RuvA_N"/>
    <property type="match status" value="1"/>
</dbReference>
<dbReference type="InterPro" id="IPR003583">
    <property type="entry name" value="Hlx-hairpin-Hlx_DNA-bd_motif"/>
</dbReference>
<evidence type="ECO:0000256" key="4">
    <source>
        <dbReference type="ARBA" id="ARBA00023172"/>
    </source>
</evidence>
<keyword evidence="8" id="KW-0378">Hydrolase</keyword>
<keyword evidence="1 6" id="KW-0963">Cytoplasm</keyword>
<evidence type="ECO:0000259" key="7">
    <source>
        <dbReference type="SMART" id="SM00278"/>
    </source>
</evidence>
<dbReference type="Gene3D" id="1.10.8.10">
    <property type="entry name" value="DNA helicase RuvA subunit, C-terminal domain"/>
    <property type="match status" value="1"/>
</dbReference>
<evidence type="ECO:0000313" key="9">
    <source>
        <dbReference type="Proteomes" id="UP000094296"/>
    </source>
</evidence>
<keyword evidence="8" id="KW-0067">ATP-binding</keyword>
<reference evidence="8 9" key="1">
    <citation type="submission" date="2016-09" db="EMBL/GenBank/DDBJ databases">
        <title>Draft genome sequence for the type strain of Desulfuribacillus alkaliarsenatis AHT28, an obligately anaerobic, sulfidogenic bacterium isolated from Russian soda lake sediments.</title>
        <authorList>
            <person name="Abin C.A."/>
            <person name="Hollibaugh J.T."/>
        </authorList>
    </citation>
    <scope>NUCLEOTIDE SEQUENCE [LARGE SCALE GENOMIC DNA]</scope>
    <source>
        <strain evidence="8 9">AHT28</strain>
    </source>
</reference>
<dbReference type="AlphaFoldDB" id="A0A1E5G3H8"/>
<dbReference type="GO" id="GO:0000400">
    <property type="term" value="F:four-way junction DNA binding"/>
    <property type="evidence" value="ECO:0007669"/>
    <property type="project" value="UniProtKB-UniRule"/>
</dbReference>
<dbReference type="GO" id="GO:0048476">
    <property type="term" value="C:Holliday junction resolvase complex"/>
    <property type="evidence" value="ECO:0007669"/>
    <property type="project" value="UniProtKB-UniRule"/>
</dbReference>
<dbReference type="InterPro" id="IPR011114">
    <property type="entry name" value="RuvA_C"/>
</dbReference>
<comment type="similarity">
    <text evidence="6">Belongs to the RuvA family.</text>
</comment>
<keyword evidence="3 6" id="KW-0238">DNA-binding</keyword>
<evidence type="ECO:0000256" key="3">
    <source>
        <dbReference type="ARBA" id="ARBA00023125"/>
    </source>
</evidence>
<sequence length="213" mass="23881">MIAFIEGRVEEIEFDHIIVSAAGVGYYINTPGSVYGKIKEGDTVTIYTHQSVREDDISLYGFIDKAEKKLFKLLIQVSGIGPKVALNIVGAAELDRLYQAIKFEDMAFLVKLPGIGKKTAQRIVLDLKDKIKDMQPVACQEWKMEVQTDIVTPRGNISMVMQDTMAALEALGYSTREVEKVIGDLIANNNDAERTTWTADIYIKKCLQRLMQD</sequence>
<comment type="subcellular location">
    <subcellularLocation>
        <location evidence="6">Cytoplasm</location>
    </subcellularLocation>
</comment>
<accession>A0A1E5G3H8</accession>
<dbReference type="SUPFAM" id="SSF47781">
    <property type="entry name" value="RuvA domain 2-like"/>
    <property type="match status" value="1"/>
</dbReference>
<dbReference type="InterPro" id="IPR000085">
    <property type="entry name" value="RuvA"/>
</dbReference>
<feature type="region of interest" description="Domain III" evidence="6">
    <location>
        <begin position="157"/>
        <end position="213"/>
    </location>
</feature>
<dbReference type="SMART" id="SM00278">
    <property type="entry name" value="HhH1"/>
    <property type="match status" value="2"/>
</dbReference>
<keyword evidence="2 6" id="KW-0227">DNA damage</keyword>
<keyword evidence="9" id="KW-1185">Reference proteome</keyword>
<comment type="subunit">
    <text evidence="6">Homotetramer. Forms an RuvA(8)-RuvB(12)-Holliday junction (HJ) complex. HJ DNA is sandwiched between 2 RuvA tetramers; dsDNA enters through RuvA and exits via RuvB. An RuvB hexamer assembles on each DNA strand where it exits the tetramer. Each RuvB hexamer is contacted by two RuvA subunits (via domain III) on 2 adjacent RuvB subunits; this complex drives branch migration. In the full resolvosome a probable DNA-RuvA(4)-RuvB(12)-RuvC(2) complex forms which resolves the HJ.</text>
</comment>
<evidence type="ECO:0000313" key="8">
    <source>
        <dbReference type="EMBL" id="OEF97614.1"/>
    </source>
</evidence>
<evidence type="ECO:0000256" key="5">
    <source>
        <dbReference type="ARBA" id="ARBA00023204"/>
    </source>
</evidence>
<dbReference type="Gene3D" id="2.40.50.140">
    <property type="entry name" value="Nucleic acid-binding proteins"/>
    <property type="match status" value="1"/>
</dbReference>
<feature type="domain" description="Helix-hairpin-helix DNA-binding motif class 1" evidence="7">
    <location>
        <begin position="72"/>
        <end position="91"/>
    </location>
</feature>
<dbReference type="RefSeq" id="WP_069642669.1">
    <property type="nucleotide sequence ID" value="NZ_MIJE01000008.1"/>
</dbReference>
<dbReference type="GO" id="GO:0006281">
    <property type="term" value="P:DNA repair"/>
    <property type="evidence" value="ECO:0007669"/>
    <property type="project" value="UniProtKB-UniRule"/>
</dbReference>
<protein>
    <recommendedName>
        <fullName evidence="6">Holliday junction branch migration complex subunit RuvA</fullName>
    </recommendedName>
</protein>
<dbReference type="HAMAP" id="MF_00031">
    <property type="entry name" value="DNA_HJ_migration_RuvA"/>
    <property type="match status" value="1"/>
</dbReference>
<keyword evidence="5 6" id="KW-0234">DNA repair</keyword>
<comment type="caution">
    <text evidence="6">Lacks conserved residue(s) required for the propagation of feature annotation.</text>
</comment>
<dbReference type="STRING" id="766136.BHF68_14555"/>
<dbReference type="InterPro" id="IPR013849">
    <property type="entry name" value="DNA_helicase_Holl-junc_RuvA_I"/>
</dbReference>
<dbReference type="GO" id="GO:0009379">
    <property type="term" value="C:Holliday junction helicase complex"/>
    <property type="evidence" value="ECO:0007669"/>
    <property type="project" value="InterPro"/>
</dbReference>